<protein>
    <submittedName>
        <fullName evidence="3">Uncharacterized protein LOC108665411</fullName>
    </submittedName>
</protein>
<evidence type="ECO:0000256" key="1">
    <source>
        <dbReference type="SAM" id="Phobius"/>
    </source>
</evidence>
<feature type="transmembrane region" description="Helical" evidence="1">
    <location>
        <begin position="105"/>
        <end position="125"/>
    </location>
</feature>
<proteinExistence type="predicted"/>
<feature type="transmembrane region" description="Helical" evidence="1">
    <location>
        <begin position="68"/>
        <end position="93"/>
    </location>
</feature>
<evidence type="ECO:0000313" key="2">
    <source>
        <dbReference type="Proteomes" id="UP000694843"/>
    </source>
</evidence>
<keyword evidence="1" id="KW-0812">Transmembrane</keyword>
<dbReference type="RefSeq" id="XP_018007649.1">
    <property type="nucleotide sequence ID" value="XM_018152160.2"/>
</dbReference>
<dbReference type="Proteomes" id="UP000694843">
    <property type="component" value="Unplaced"/>
</dbReference>
<keyword evidence="1" id="KW-0472">Membrane</keyword>
<evidence type="ECO:0000313" key="3">
    <source>
        <dbReference type="RefSeq" id="XP_018007649.1"/>
    </source>
</evidence>
<reference evidence="3" key="1">
    <citation type="submission" date="2025-08" db="UniProtKB">
        <authorList>
            <consortium name="RefSeq"/>
        </authorList>
    </citation>
    <scope>IDENTIFICATION</scope>
    <source>
        <tissue evidence="3">Whole organism</tissue>
    </source>
</reference>
<dbReference type="KEGG" id="hazt:108665411"/>
<feature type="transmembrane region" description="Helical" evidence="1">
    <location>
        <begin position="28"/>
        <end position="53"/>
    </location>
</feature>
<feature type="transmembrane region" description="Helical" evidence="1">
    <location>
        <begin position="131"/>
        <end position="154"/>
    </location>
</feature>
<sequence length="187" mass="20866">MLCLRMSACQCEEDEVMSSCCGCCHKKIGCIIAGLLTVVGACAMTVLTSVLLATDSVAQELADHIQKLVYYLEICCLTLSVLGMIVGVAYIIAILKDKPKLMIPFIIWWIIVTIFLILEAVLVATKIRQRSAILLAFAFAVCAYISWLACSYMLERQRAAREEIPIELVDEILEDVKNRRKSWLNEG</sequence>
<keyword evidence="2" id="KW-1185">Reference proteome</keyword>
<organism evidence="2 3">
    <name type="scientific">Hyalella azteca</name>
    <name type="common">Amphipod</name>
    <dbReference type="NCBI Taxonomy" id="294128"/>
    <lineage>
        <taxon>Eukaryota</taxon>
        <taxon>Metazoa</taxon>
        <taxon>Ecdysozoa</taxon>
        <taxon>Arthropoda</taxon>
        <taxon>Crustacea</taxon>
        <taxon>Multicrustacea</taxon>
        <taxon>Malacostraca</taxon>
        <taxon>Eumalacostraca</taxon>
        <taxon>Peracarida</taxon>
        <taxon>Amphipoda</taxon>
        <taxon>Senticaudata</taxon>
        <taxon>Talitrida</taxon>
        <taxon>Talitroidea</taxon>
        <taxon>Hyalellidae</taxon>
        <taxon>Hyalella</taxon>
    </lineage>
</organism>
<name>A0A8B7N344_HYAAZ</name>
<dbReference type="GeneID" id="108665411"/>
<accession>A0A8B7N344</accession>
<gene>
    <name evidence="3" type="primary">LOC108665411</name>
</gene>
<keyword evidence="1" id="KW-1133">Transmembrane helix</keyword>
<dbReference type="AlphaFoldDB" id="A0A8B7N344"/>